<name>A0A6G1CJH7_9ORYZ</name>
<organism evidence="1 2">
    <name type="scientific">Oryza meyeriana var. granulata</name>
    <dbReference type="NCBI Taxonomy" id="110450"/>
    <lineage>
        <taxon>Eukaryota</taxon>
        <taxon>Viridiplantae</taxon>
        <taxon>Streptophyta</taxon>
        <taxon>Embryophyta</taxon>
        <taxon>Tracheophyta</taxon>
        <taxon>Spermatophyta</taxon>
        <taxon>Magnoliopsida</taxon>
        <taxon>Liliopsida</taxon>
        <taxon>Poales</taxon>
        <taxon>Poaceae</taxon>
        <taxon>BOP clade</taxon>
        <taxon>Oryzoideae</taxon>
        <taxon>Oryzeae</taxon>
        <taxon>Oryzinae</taxon>
        <taxon>Oryza</taxon>
        <taxon>Oryza meyeriana</taxon>
    </lineage>
</organism>
<proteinExistence type="predicted"/>
<sequence length="101" mass="11691">MERGKTIRQGEDTRVRNGLVYGCQHLRVFRLLHPLVNKPSGHVHHSNDSHLPWVDFNKAFVRWLVPMSLATTVDSQGTIQANARIMAKVHQRMLQDQHIYV</sequence>
<keyword evidence="2" id="KW-1185">Reference proteome</keyword>
<evidence type="ECO:0000313" key="1">
    <source>
        <dbReference type="EMBL" id="KAF0900309.1"/>
    </source>
</evidence>
<evidence type="ECO:0000313" key="2">
    <source>
        <dbReference type="Proteomes" id="UP000479710"/>
    </source>
</evidence>
<gene>
    <name evidence="1" type="ORF">E2562_030476</name>
</gene>
<comment type="caution">
    <text evidence="1">The sequence shown here is derived from an EMBL/GenBank/DDBJ whole genome shotgun (WGS) entry which is preliminary data.</text>
</comment>
<reference evidence="1 2" key="1">
    <citation type="submission" date="2019-11" db="EMBL/GenBank/DDBJ databases">
        <title>Whole genome sequence of Oryza granulata.</title>
        <authorList>
            <person name="Li W."/>
        </authorList>
    </citation>
    <scope>NUCLEOTIDE SEQUENCE [LARGE SCALE GENOMIC DNA]</scope>
    <source>
        <strain evidence="2">cv. Menghai</strain>
        <tissue evidence="1">Leaf</tissue>
    </source>
</reference>
<accession>A0A6G1CJH7</accession>
<dbReference type="Proteomes" id="UP000479710">
    <property type="component" value="Unassembled WGS sequence"/>
</dbReference>
<dbReference type="AlphaFoldDB" id="A0A6G1CJH7"/>
<protein>
    <submittedName>
        <fullName evidence="1">Uncharacterized protein</fullName>
    </submittedName>
</protein>
<dbReference type="EMBL" id="SPHZ02000009">
    <property type="protein sequence ID" value="KAF0900309.1"/>
    <property type="molecule type" value="Genomic_DNA"/>
</dbReference>